<comment type="caution">
    <text evidence="4">The sequence shown here is derived from an EMBL/GenBank/DDBJ whole genome shotgun (WGS) entry which is preliminary data.</text>
</comment>
<dbReference type="Gene3D" id="1.10.390.30">
    <property type="entry name" value="Peptidase M60, enhancin-like domain 3"/>
    <property type="match status" value="1"/>
</dbReference>
<dbReference type="EMBL" id="JACGWW010000003">
    <property type="protein sequence ID" value="MBA8814091.1"/>
    <property type="molecule type" value="Genomic_DNA"/>
</dbReference>
<dbReference type="SMART" id="SM01276">
    <property type="entry name" value="M60-like"/>
    <property type="match status" value="1"/>
</dbReference>
<dbReference type="Pfam" id="PF13402">
    <property type="entry name" value="Peptidase_M60"/>
    <property type="match status" value="1"/>
</dbReference>
<evidence type="ECO:0000313" key="6">
    <source>
        <dbReference type="Proteomes" id="UP000522688"/>
    </source>
</evidence>
<dbReference type="PROSITE" id="PS51723">
    <property type="entry name" value="PEPTIDASE_M60"/>
    <property type="match status" value="1"/>
</dbReference>
<dbReference type="AlphaFoldDB" id="A0A7W3PJM4"/>
<dbReference type="EMBL" id="BJUV01000007">
    <property type="protein sequence ID" value="GEK82683.1"/>
    <property type="molecule type" value="Genomic_DNA"/>
</dbReference>
<dbReference type="RefSeq" id="WP_146853597.1">
    <property type="nucleotide sequence ID" value="NZ_BAAAHR010000006.1"/>
</dbReference>
<evidence type="ECO:0000313" key="3">
    <source>
        <dbReference type="EMBL" id="GEK82683.1"/>
    </source>
</evidence>
<sequence length="989" mass="105057">MSAVPSLPSRRSAGTGRTTASTPRRPGLKPLLTAALIILLVAPLATDPATATPAGDAPSAVPAAAAASIDAVPGGPRSTDIRLSEDDASTTVLIHGIGSAAAEQVRENRSYRHSDLQPTARFARAGDRLTITVPDGAPRMTVGIGLTGVYAAHNGGVEKGLWRADLHPGTNELTAPQDGMVHLISTADGGSADVVVVGGEPVPAFVQGRTTTAQLHSEMDRLASAPFVQIVGDRFFGDFQKPTTGPYIAAADTALRVSELDDFIRITNDTYGLSDDGTGVARKAPHRIYIASADSSSGYANASNDRIMFQVSSGAAADLFRSPRWDQWGFWHEVGHTYQTPTFNWNGLGEVLVNLSALHIQSDYGWTTRLDGQVAAYDRIFAEPVDDRDFQAQGSVWGRLFFFDHLRRAFGDDFYPRVNQELRVLKARGERVPTTDEQKRQLFAATTARVADRDLREFFRQWGIPLSAETEAAMARLPELEEPIWLNRLSGELIREYETPAYSIPQGPLSPVGESVTVGQRRLASIPDLSGLSSSDGVGTVDLADHSIRAVRPGTGVGAVDVTVVNHAGVREFYTTPVTVRAGDSFHYVGISGRDIARLAYAPATSELRLFASSGYPAHDYFPGQEYVGATVYDERGDERASFSVQGQQTAHAAAAAFDGTTVGDGWYVVVRHREASTRLVWWADDVEQPRSTATTRTLRVDGSRLVEASSVPGTGATSTTATGAVGRTTGLARIEVSPARHGIITVDAPAGTAIADVQVRRTRDDHRWTAMDYSYDDDRRTVTVTNRTGAGTMTFGPGADNYLAVSFAIDPDAPADAELSDGWAAITSLDGSTLLASTPISVRTDRVEPITAVPADGTVALTQGGTGEVPFAVQIRPSVESLAGALELTAPTGTRFADHQEALVTELRRPGGEWVATDAIVVDGAVRSDSGATLTFTVRSTSGLGLPAGTQLRWAPSVTVPRDLPSGGGSLDWVLTGTVDGATVTARS</sequence>
<dbReference type="OrthoDB" id="3177623at2"/>
<evidence type="ECO:0000313" key="4">
    <source>
        <dbReference type="EMBL" id="MBA8814091.1"/>
    </source>
</evidence>
<proteinExistence type="predicted"/>
<dbReference type="Proteomes" id="UP000522688">
    <property type="component" value="Unassembled WGS sequence"/>
</dbReference>
<name>A0A7W3PJM4_9MICO</name>
<evidence type="ECO:0000259" key="2">
    <source>
        <dbReference type="PROSITE" id="PS51723"/>
    </source>
</evidence>
<reference evidence="3 5" key="1">
    <citation type="submission" date="2019-07" db="EMBL/GenBank/DDBJ databases">
        <title>Whole genome shotgun sequence of Frigoribacterium faeni NBRC 103066.</title>
        <authorList>
            <person name="Hosoyama A."/>
            <person name="Uohara A."/>
            <person name="Ohji S."/>
            <person name="Ichikawa N."/>
        </authorList>
    </citation>
    <scope>NUCLEOTIDE SEQUENCE [LARGE SCALE GENOMIC DNA]</scope>
    <source>
        <strain evidence="3 5">NBRC 103066</strain>
    </source>
</reference>
<keyword evidence="5" id="KW-1185">Reference proteome</keyword>
<dbReference type="InterPro" id="IPR031161">
    <property type="entry name" value="Peptidase_M60_dom"/>
</dbReference>
<dbReference type="PANTHER" id="PTHR15730">
    <property type="entry name" value="EXPERIMENTAL AUTOIMMUNE PROSTATITIS ANTIGEN 2-RELATED"/>
    <property type="match status" value="1"/>
</dbReference>
<dbReference type="Pfam" id="PF03272">
    <property type="entry name" value="Mucin_bdg"/>
    <property type="match status" value="1"/>
</dbReference>
<gene>
    <name evidence="4" type="ORF">FB463_002357</name>
    <name evidence="3" type="ORF">FFA01_09920</name>
</gene>
<protein>
    <recommendedName>
        <fullName evidence="2">Peptidase M60 domain-containing protein</fullName>
    </recommendedName>
</protein>
<feature type="region of interest" description="Disordered" evidence="1">
    <location>
        <begin position="1"/>
        <end position="27"/>
    </location>
</feature>
<evidence type="ECO:0000256" key="1">
    <source>
        <dbReference type="SAM" id="MobiDB-lite"/>
    </source>
</evidence>
<evidence type="ECO:0000313" key="5">
    <source>
        <dbReference type="Proteomes" id="UP000321154"/>
    </source>
</evidence>
<dbReference type="InterPro" id="IPR051244">
    <property type="entry name" value="TCAF"/>
</dbReference>
<dbReference type="Proteomes" id="UP000321154">
    <property type="component" value="Unassembled WGS sequence"/>
</dbReference>
<dbReference type="Gene3D" id="2.60.120.1250">
    <property type="entry name" value="Peptidase M60, enhancin-like domain 1"/>
    <property type="match status" value="1"/>
</dbReference>
<accession>A0A7W3PJM4</accession>
<dbReference type="Gene3D" id="3.40.390.80">
    <property type="entry name" value="Peptidase M60, enhancin-like domain 2"/>
    <property type="match status" value="1"/>
</dbReference>
<organism evidence="4 6">
    <name type="scientific">Frigoribacterium faeni</name>
    <dbReference type="NCBI Taxonomy" id="145483"/>
    <lineage>
        <taxon>Bacteria</taxon>
        <taxon>Bacillati</taxon>
        <taxon>Actinomycetota</taxon>
        <taxon>Actinomycetes</taxon>
        <taxon>Micrococcales</taxon>
        <taxon>Microbacteriaceae</taxon>
        <taxon>Frigoribacterium</taxon>
    </lineage>
</organism>
<dbReference type="InterPro" id="IPR042279">
    <property type="entry name" value="Pep_M60_3"/>
</dbReference>
<dbReference type="InterPro" id="IPR004954">
    <property type="entry name" value="Mucin-bd"/>
</dbReference>
<reference evidence="4 6" key="2">
    <citation type="submission" date="2020-07" db="EMBL/GenBank/DDBJ databases">
        <title>Sequencing the genomes of 1000 actinobacteria strains.</title>
        <authorList>
            <person name="Klenk H.-P."/>
        </authorList>
    </citation>
    <scope>NUCLEOTIDE SEQUENCE [LARGE SCALE GENOMIC DNA]</scope>
    <source>
        <strain evidence="4 6">DSM 10309</strain>
    </source>
</reference>
<feature type="domain" description="Peptidase M60" evidence="2">
    <location>
        <begin position="114"/>
        <end position="411"/>
    </location>
</feature>
<dbReference type="PANTHER" id="PTHR15730:SF5">
    <property type="entry name" value="SI:CH211-210B2.2-RELATED"/>
    <property type="match status" value="1"/>
</dbReference>